<evidence type="ECO:0000313" key="5">
    <source>
        <dbReference type="RefSeq" id="XP_021845099.1"/>
    </source>
</evidence>
<dbReference type="GeneID" id="110784964"/>
<reference evidence="4" key="1">
    <citation type="journal article" date="2021" name="Nat. Commun.">
        <title>Genomic analyses provide insights into spinach domestication and the genetic basis of agronomic traits.</title>
        <authorList>
            <person name="Cai X."/>
            <person name="Sun X."/>
            <person name="Xu C."/>
            <person name="Sun H."/>
            <person name="Wang X."/>
            <person name="Ge C."/>
            <person name="Zhang Z."/>
            <person name="Wang Q."/>
            <person name="Fei Z."/>
            <person name="Jiao C."/>
            <person name="Wang Q."/>
        </authorList>
    </citation>
    <scope>NUCLEOTIDE SEQUENCE [LARGE SCALE GENOMIC DNA]</scope>
    <source>
        <strain evidence="4">cv. Varoflay</strain>
    </source>
</reference>
<feature type="region of interest" description="Disordered" evidence="3">
    <location>
        <begin position="533"/>
        <end position="559"/>
    </location>
</feature>
<dbReference type="InterPro" id="IPR036322">
    <property type="entry name" value="WD40_repeat_dom_sf"/>
</dbReference>
<feature type="compositionally biased region" description="Basic and acidic residues" evidence="3">
    <location>
        <begin position="534"/>
        <end position="544"/>
    </location>
</feature>
<evidence type="ECO:0000313" key="4">
    <source>
        <dbReference type="Proteomes" id="UP000813463"/>
    </source>
</evidence>
<dbReference type="InterPro" id="IPR003888">
    <property type="entry name" value="FYrich_N"/>
</dbReference>
<dbReference type="InterPro" id="IPR040092">
    <property type="entry name" value="TBRG1"/>
</dbReference>
<keyword evidence="4" id="KW-1185">Reference proteome</keyword>
<dbReference type="PROSITE" id="PS51543">
    <property type="entry name" value="FYRC"/>
    <property type="match status" value="1"/>
</dbReference>
<feature type="region of interest" description="Disordered" evidence="3">
    <location>
        <begin position="816"/>
        <end position="836"/>
    </location>
</feature>
<evidence type="ECO:0000256" key="1">
    <source>
        <dbReference type="ARBA" id="ARBA00004123"/>
    </source>
</evidence>
<name>A0A9R0I9E8_SPIOL</name>
<accession>A0A9R0I9E8</accession>
<dbReference type="AlphaFoldDB" id="A0A9R0I9E8"/>
<dbReference type="PANTHER" id="PTHR22715:SF1">
    <property type="entry name" value="DNA BINDING PROTEIN"/>
    <property type="match status" value="1"/>
</dbReference>
<feature type="compositionally biased region" description="Polar residues" evidence="3">
    <location>
        <begin position="547"/>
        <end position="559"/>
    </location>
</feature>
<keyword evidence="2" id="KW-0539">Nucleus</keyword>
<evidence type="ECO:0000256" key="3">
    <source>
        <dbReference type="SAM" id="MobiDB-lite"/>
    </source>
</evidence>
<dbReference type="PROSITE" id="PS51542">
    <property type="entry name" value="FYRN"/>
    <property type="match status" value="1"/>
</dbReference>
<dbReference type="Proteomes" id="UP000813463">
    <property type="component" value="Chromosome 6"/>
</dbReference>
<feature type="region of interest" description="Disordered" evidence="3">
    <location>
        <begin position="441"/>
        <end position="460"/>
    </location>
</feature>
<dbReference type="SUPFAM" id="SSF50978">
    <property type="entry name" value="WD40 repeat-like"/>
    <property type="match status" value="1"/>
</dbReference>
<protein>
    <submittedName>
        <fullName evidence="5">Uncharacterized protein isoform X2</fullName>
    </submittedName>
</protein>
<comment type="subcellular location">
    <subcellularLocation>
        <location evidence="1">Nucleus</location>
    </subcellularLocation>
</comment>
<sequence>MANPDDESKSDSIEILSIGALYTGPWDKKYWSSSRGKDRYPYPVGYQALRTHKGLAYKMEIHEGSKGPLFQITSNDKQLGSGETPDRAWDNFQKKCLSRVKLWHGKRSSGKIDGVEFFGFKNALVQRLLRELVATVNDASDRSSVFTNCKEASLIGHDAGHLITQKKPDLRSCLEKPTVKGKRSRSSRGTDIKSTCNSIQGRCQSPQGNNSKVLYAAPVKTESNMELGENVSLSAHVLPVKPNGVPGDPIEEHCLIQVQSELPSMKTCAAASSQDIDMCPDGKPEEFLNVPQLDRQCIELQGVCLPVATEEGSQKIQNSPELLESRSPLLRDSQANHVGDLFAPDTFETQEEITRAPNSGSCVGEQVTIANEPVADLVISEEKRTKSHSEEGDYYWNDNSEKSDFDSVDEDITKSMMALLLPLSVPLLTYTSRKKRRKTKSVKDLSCVPKQESNLNGPISSADVISPGGILACSGSDGQIEAHLPSVSIDSDLSMMENLRYVVPDSLDTDQYVDHVTKNLPPSDNADAVPANLQEEKHEPDKKGSSPAPNTTKLSHQNETTGFKENLYYVVPESSDNDRYEDFVAKELPPFDNVEAVAANLLKEKHEPDKKMSSPVLDATESFSHQNKATGSKEILRYFLPDSLDADQCEGRVVNELPPSYNAEAVAPNLQMKHEPDEKGPRFISLPGKQQCSPANTLPKMGKCGAPLSESIICRDIQDNCIPEIHISPGNLVSANSCQDSAFGNRDNSKASFSGVGPGGPISNLQNDDVEDALAQNGVLQDQASSFTFNKNQFSDGCHFHVENSKAYINKDKIGSQNSDSVYQSPDQGRGSSQNFASHIKEDKAEIHPSCLDKQELNDEIEGNMKLIGRYSHPMRISSVMLIRKSHEIYICVSCGLLEERKRDLFLYKLSTTEPSLWRPCMIGYTSMSLPSLKDEFFREIAVDKSGLQFIPDGRGLVLADSIRMPYCREKNLHCLCPKCESCCFEENAVKIVQIKLGYISLVVKLKTIFPVHYVLVCEPDHLIAVDESGRIYVWIMNSNWSVQTEEYVIPSNDLLPSRIVELKKIPKSASMVVGHNGYGEFSLWDIINRTLVSRFSAPASSVFDFLPVSLFKWSSKGLSHDKVIMEECVRKLEEATMSWFSRHSGISIPCPMDGEDIAVWLLIFTSSESHAESAFHSRNYHLNSDGCWRLGLLIKDLVILGAALDSSTTAIDTSSGTGIIGTHGGQVYVWELATGSKLETLHDLEGNGVLHIATDDSTSSAVAIAGEGGQLCIYLRT</sequence>
<dbReference type="GO" id="GO:0140993">
    <property type="term" value="F:histone modifying activity"/>
    <property type="evidence" value="ECO:0007669"/>
    <property type="project" value="UniProtKB-ARBA"/>
</dbReference>
<organism evidence="4 5">
    <name type="scientific">Spinacia oleracea</name>
    <name type="common">Spinach</name>
    <dbReference type="NCBI Taxonomy" id="3562"/>
    <lineage>
        <taxon>Eukaryota</taxon>
        <taxon>Viridiplantae</taxon>
        <taxon>Streptophyta</taxon>
        <taxon>Embryophyta</taxon>
        <taxon>Tracheophyta</taxon>
        <taxon>Spermatophyta</taxon>
        <taxon>Magnoliopsida</taxon>
        <taxon>eudicotyledons</taxon>
        <taxon>Gunneridae</taxon>
        <taxon>Pentapetalae</taxon>
        <taxon>Caryophyllales</taxon>
        <taxon>Chenopodiaceae</taxon>
        <taxon>Chenopodioideae</taxon>
        <taxon>Anserineae</taxon>
        <taxon>Spinacia</taxon>
    </lineage>
</organism>
<reference evidence="5" key="2">
    <citation type="submission" date="2025-08" db="UniProtKB">
        <authorList>
            <consortium name="RefSeq"/>
        </authorList>
    </citation>
    <scope>IDENTIFICATION</scope>
    <source>
        <tissue evidence="5">Leaf</tissue>
    </source>
</reference>
<dbReference type="GO" id="GO:0048731">
    <property type="term" value="P:system development"/>
    <property type="evidence" value="ECO:0007669"/>
    <property type="project" value="UniProtKB-ARBA"/>
</dbReference>
<dbReference type="GO" id="GO:0005634">
    <property type="term" value="C:nucleus"/>
    <property type="evidence" value="ECO:0000318"/>
    <property type="project" value="GO_Central"/>
</dbReference>
<dbReference type="GO" id="GO:0051726">
    <property type="term" value="P:regulation of cell cycle"/>
    <property type="evidence" value="ECO:0000318"/>
    <property type="project" value="GO_Central"/>
</dbReference>
<dbReference type="PANTHER" id="PTHR22715">
    <property type="entry name" value="TRANSFORMING GROWTH FACTOR BETA REGULATED GENE 1"/>
    <property type="match status" value="1"/>
</dbReference>
<evidence type="ECO:0000256" key="2">
    <source>
        <dbReference type="ARBA" id="ARBA00023242"/>
    </source>
</evidence>
<dbReference type="KEGG" id="soe:110784964"/>
<dbReference type="RefSeq" id="XP_021845099.1">
    <property type="nucleotide sequence ID" value="XM_021989407.2"/>
</dbReference>
<proteinExistence type="predicted"/>
<gene>
    <name evidence="5" type="primary">LOC110784964</name>
</gene>
<dbReference type="Gene3D" id="3.30.160.360">
    <property type="match status" value="1"/>
</dbReference>
<dbReference type="InterPro" id="IPR003889">
    <property type="entry name" value="FYrich_C"/>
</dbReference>